<dbReference type="EMBL" id="BAABBQ010000001">
    <property type="protein sequence ID" value="GAA4019693.1"/>
    <property type="molecule type" value="Genomic_DNA"/>
</dbReference>
<evidence type="ECO:0000256" key="1">
    <source>
        <dbReference type="SAM" id="MobiDB-lite"/>
    </source>
</evidence>
<comment type="caution">
    <text evidence="2">The sequence shown here is derived from an EMBL/GenBank/DDBJ whole genome shotgun (WGS) entry which is preliminary data.</text>
</comment>
<keyword evidence="3" id="KW-1185">Reference proteome</keyword>
<feature type="compositionally biased region" description="Low complexity" evidence="1">
    <location>
        <begin position="69"/>
        <end position="78"/>
    </location>
</feature>
<organism evidence="2 3">
    <name type="scientific">Sphingomonas swuensis</name>
    <dbReference type="NCBI Taxonomy" id="977800"/>
    <lineage>
        <taxon>Bacteria</taxon>
        <taxon>Pseudomonadati</taxon>
        <taxon>Pseudomonadota</taxon>
        <taxon>Alphaproteobacteria</taxon>
        <taxon>Sphingomonadales</taxon>
        <taxon>Sphingomonadaceae</taxon>
        <taxon>Sphingomonas</taxon>
    </lineage>
</organism>
<name>A0ABP7T1M5_9SPHN</name>
<proteinExistence type="predicted"/>
<reference evidence="3" key="1">
    <citation type="journal article" date="2019" name="Int. J. Syst. Evol. Microbiol.">
        <title>The Global Catalogue of Microorganisms (GCM) 10K type strain sequencing project: providing services to taxonomists for standard genome sequencing and annotation.</title>
        <authorList>
            <consortium name="The Broad Institute Genomics Platform"/>
            <consortium name="The Broad Institute Genome Sequencing Center for Infectious Disease"/>
            <person name="Wu L."/>
            <person name="Ma J."/>
        </authorList>
    </citation>
    <scope>NUCLEOTIDE SEQUENCE [LARGE SCALE GENOMIC DNA]</scope>
    <source>
        <strain evidence="3">JCM 17563</strain>
    </source>
</reference>
<protein>
    <submittedName>
        <fullName evidence="2">Uncharacterized protein</fullName>
    </submittedName>
</protein>
<evidence type="ECO:0000313" key="2">
    <source>
        <dbReference type="EMBL" id="GAA4019693.1"/>
    </source>
</evidence>
<feature type="region of interest" description="Disordered" evidence="1">
    <location>
        <begin position="22"/>
        <end position="85"/>
    </location>
</feature>
<accession>A0ABP7T1M5</accession>
<sequence length="187" mass="19492">MRNIIPLLLAACVLPACTPAGDKAETGETIAREAGTGDRPTGRSGASVARGAEKGPIPADIDEGMKNDASPAPAAAPSNGALPTSIPDQFQGRWALVPADCKGDAAAKGLLTINDSRLTFYESRGTLDRVVANSPANVFTANYGFSGEGQTWEREITFTRTAGKLRRVEQGGEEGPVDLTYSACPTR</sequence>
<dbReference type="Proteomes" id="UP001500235">
    <property type="component" value="Unassembled WGS sequence"/>
</dbReference>
<dbReference type="RefSeq" id="WP_344707234.1">
    <property type="nucleotide sequence ID" value="NZ_BAABBQ010000001.1"/>
</dbReference>
<gene>
    <name evidence="2" type="ORF">GCM10022280_19620</name>
</gene>
<evidence type="ECO:0000313" key="3">
    <source>
        <dbReference type="Proteomes" id="UP001500235"/>
    </source>
</evidence>